<dbReference type="SUPFAM" id="SSF63829">
    <property type="entry name" value="Calcium-dependent phosphotriesterase"/>
    <property type="match status" value="1"/>
</dbReference>
<dbReference type="Pfam" id="PF08450">
    <property type="entry name" value="SGL"/>
    <property type="match status" value="1"/>
</dbReference>
<comment type="caution">
    <text evidence="2">The sequence shown here is derived from an EMBL/GenBank/DDBJ whole genome shotgun (WGS) entry which is preliminary data.</text>
</comment>
<dbReference type="PANTHER" id="PTHR47064:SF2">
    <property type="entry name" value="SMP-30_GLUCONOLACTONASE_LRE-LIKE REGION DOMAIN-CONTAINING PROTEIN-RELATED"/>
    <property type="match status" value="1"/>
</dbReference>
<keyword evidence="3" id="KW-1185">Reference proteome</keyword>
<feature type="domain" description="SMP-30/Gluconolactonase/LRE-like region" evidence="1">
    <location>
        <begin position="81"/>
        <end position="343"/>
    </location>
</feature>
<dbReference type="InterPro" id="IPR011042">
    <property type="entry name" value="6-blade_b-propeller_TolB-like"/>
</dbReference>
<organism evidence="2 3">
    <name type="scientific">Cyanobium usitatum str. Tous</name>
    <dbReference type="NCBI Taxonomy" id="2116684"/>
    <lineage>
        <taxon>Bacteria</taxon>
        <taxon>Bacillati</taxon>
        <taxon>Cyanobacteriota</taxon>
        <taxon>Cyanophyceae</taxon>
        <taxon>Synechococcales</taxon>
        <taxon>Prochlorococcaceae</taxon>
        <taxon>Cyanobium</taxon>
    </lineage>
</organism>
<dbReference type="AlphaFoldDB" id="A0A2P7MVN2"/>
<accession>A0A2P7MVN2</accession>
<dbReference type="Proteomes" id="UP000243002">
    <property type="component" value="Unassembled WGS sequence"/>
</dbReference>
<dbReference type="InterPro" id="IPR013658">
    <property type="entry name" value="SGL"/>
</dbReference>
<evidence type="ECO:0000313" key="3">
    <source>
        <dbReference type="Proteomes" id="UP000243002"/>
    </source>
</evidence>
<name>A0A2P7MVN2_9CYAN</name>
<dbReference type="PANTHER" id="PTHR47064">
    <property type="entry name" value="PUTATIVE (AFU_ORTHOLOGUE AFUA_1G08990)-RELATED"/>
    <property type="match status" value="1"/>
</dbReference>
<evidence type="ECO:0000259" key="1">
    <source>
        <dbReference type="Pfam" id="PF08450"/>
    </source>
</evidence>
<protein>
    <recommendedName>
        <fullName evidence="1">SMP-30/Gluconolactonase/LRE-like region domain-containing protein</fullName>
    </recommendedName>
</protein>
<dbReference type="EMBL" id="PXXO01000007">
    <property type="protein sequence ID" value="PSJ05267.1"/>
    <property type="molecule type" value="Genomic_DNA"/>
</dbReference>
<gene>
    <name evidence="2" type="ORF">C7K55_07435</name>
</gene>
<dbReference type="InterPro" id="IPR052988">
    <property type="entry name" value="Oryzine_lactonohydrolase"/>
</dbReference>
<proteinExistence type="predicted"/>
<reference evidence="2 3" key="1">
    <citation type="journal article" date="2018" name="Environ. Microbiol.">
        <title>Ecological and genomic features of two widespread freshwater picocyanobacteria.</title>
        <authorList>
            <person name="Cabello-Yeves P.J."/>
            <person name="Picazo A."/>
            <person name="Camacho A."/>
            <person name="Callieri C."/>
            <person name="Rosselli R."/>
            <person name="Roda-Garcia J.J."/>
            <person name="Coutinho F.H."/>
            <person name="Rodriguez-Valera F."/>
        </authorList>
    </citation>
    <scope>NUCLEOTIDE SEQUENCE [LARGE SCALE GENOMIC DNA]</scope>
    <source>
        <strain evidence="2 3">Tous</strain>
    </source>
</reference>
<dbReference type="OrthoDB" id="2633250at2"/>
<sequence>MGAACLPGNPDAKQCRKVSITNNPPYPEAQSPQLTVIALDPAFEAIVGRTPNLVPLATGFGFLEGPVFIKHKDGSGGILFVTDQIHNSIYAMRWKGLINGQITPASWDAPQLFRNPSGVADGQTPDLQGNLLTAETTGRRVSITRSITANLSSPDPQAPTLVGSYQGKRLNSPNDLVVKADGSVWFTDPSYGSLQFPPQPAELPNNVYRFDPRTKQLTVVEPNLVMPNGIAFGPKEKTLYIIDSGAIQGPRTYFPYLPHRIYAYDVSADGKSINNKRLLANVAPGFPDGMRLDEKGNIYVGTLEGIHVLNPQGKLIGKFLMAKQTANLSFGGANNDILFIGSSDTLWAVKLKARGLVPLRTLADNP</sequence>
<dbReference type="Gene3D" id="2.120.10.30">
    <property type="entry name" value="TolB, C-terminal domain"/>
    <property type="match status" value="1"/>
</dbReference>
<evidence type="ECO:0000313" key="2">
    <source>
        <dbReference type="EMBL" id="PSJ05267.1"/>
    </source>
</evidence>